<protein>
    <submittedName>
        <fullName evidence="3">Histone deacetylase family protein</fullName>
    </submittedName>
</protein>
<name>A0ABV7H673_9BURK</name>
<evidence type="ECO:0000313" key="3">
    <source>
        <dbReference type="EMBL" id="MFC3148036.1"/>
    </source>
</evidence>
<dbReference type="PRINTS" id="PR01270">
    <property type="entry name" value="HDASUPER"/>
</dbReference>
<dbReference type="RefSeq" id="WP_377303616.1">
    <property type="nucleotide sequence ID" value="NZ_CP180191.1"/>
</dbReference>
<evidence type="ECO:0000256" key="1">
    <source>
        <dbReference type="ARBA" id="ARBA00005947"/>
    </source>
</evidence>
<dbReference type="PANTHER" id="PTHR10625">
    <property type="entry name" value="HISTONE DEACETYLASE HDAC1-RELATED"/>
    <property type="match status" value="1"/>
</dbReference>
<dbReference type="PANTHER" id="PTHR10625:SF10">
    <property type="entry name" value="HISTONE DEACETYLASE HDAC1"/>
    <property type="match status" value="1"/>
</dbReference>
<dbReference type="InterPro" id="IPR000286">
    <property type="entry name" value="HDACs"/>
</dbReference>
<organism evidence="3 4">
    <name type="scientific">Piscinibacterium candidicorallinum</name>
    <dbReference type="NCBI Taxonomy" id="1793872"/>
    <lineage>
        <taxon>Bacteria</taxon>
        <taxon>Pseudomonadati</taxon>
        <taxon>Pseudomonadota</taxon>
        <taxon>Betaproteobacteria</taxon>
        <taxon>Burkholderiales</taxon>
        <taxon>Piscinibacterium</taxon>
    </lineage>
</organism>
<dbReference type="Pfam" id="PF00850">
    <property type="entry name" value="Hist_deacetyl"/>
    <property type="match status" value="1"/>
</dbReference>
<dbReference type="Proteomes" id="UP001595556">
    <property type="component" value="Unassembled WGS sequence"/>
</dbReference>
<accession>A0ABV7H673</accession>
<evidence type="ECO:0000259" key="2">
    <source>
        <dbReference type="Pfam" id="PF00850"/>
    </source>
</evidence>
<dbReference type="InterPro" id="IPR037138">
    <property type="entry name" value="His_deacetylse_dom_sf"/>
</dbReference>
<proteinExistence type="inferred from homology"/>
<feature type="domain" description="Histone deacetylase" evidence="2">
    <location>
        <begin position="20"/>
        <end position="304"/>
    </location>
</feature>
<sequence length="344" mass="36859">MSLAYLTHASSLKHAMGTGHPECPARLQVIQDRLLAEGLMDGLAAYDAPAASIQQILRVHPEHHLNGLMAVAPTEGMVHLDPDTAMNPFTLTAALHAAGAVVHGVNLVMSGQARRAFCAVRPPGHHAERHRAMGFCFFNNLAVGAAHAMAEYGVARVALIDFDVHHGNGTEDIFAGDERVLMLSTFQTDLYPFLGDVPKGPNMVNVPLKRYTDGKAMRAAVTEHWLPALAAFQPELIMISAGFDAHRADDMAQLGWQDADYRWLTHVLSDAADRWCAGRIVSTLEGGYDLDALARSVALHVRVLADLDTPMAELPPLPDSTAGAVLASAAARQVASRPRTAPAA</sequence>
<comment type="caution">
    <text evidence="3">The sequence shown here is derived from an EMBL/GenBank/DDBJ whole genome shotgun (WGS) entry which is preliminary data.</text>
</comment>
<comment type="similarity">
    <text evidence="1">Belongs to the histone deacetylase family.</text>
</comment>
<dbReference type="EMBL" id="JBHRTI010000004">
    <property type="protein sequence ID" value="MFC3148036.1"/>
    <property type="molecule type" value="Genomic_DNA"/>
</dbReference>
<dbReference type="Gene3D" id="3.40.800.20">
    <property type="entry name" value="Histone deacetylase domain"/>
    <property type="match status" value="1"/>
</dbReference>
<keyword evidence="4" id="KW-1185">Reference proteome</keyword>
<dbReference type="CDD" id="cd11599">
    <property type="entry name" value="HDAC_classII_2"/>
    <property type="match status" value="1"/>
</dbReference>
<dbReference type="InterPro" id="IPR023696">
    <property type="entry name" value="Ureohydrolase_dom_sf"/>
</dbReference>
<reference evidence="4" key="1">
    <citation type="journal article" date="2019" name="Int. J. Syst. Evol. Microbiol.">
        <title>The Global Catalogue of Microorganisms (GCM) 10K type strain sequencing project: providing services to taxonomists for standard genome sequencing and annotation.</title>
        <authorList>
            <consortium name="The Broad Institute Genomics Platform"/>
            <consortium name="The Broad Institute Genome Sequencing Center for Infectious Disease"/>
            <person name="Wu L."/>
            <person name="Ma J."/>
        </authorList>
    </citation>
    <scope>NUCLEOTIDE SEQUENCE [LARGE SCALE GENOMIC DNA]</scope>
    <source>
        <strain evidence="4">KCTC 52168</strain>
    </source>
</reference>
<dbReference type="InterPro" id="IPR023801">
    <property type="entry name" value="His_deacetylse_dom"/>
</dbReference>
<dbReference type="SUPFAM" id="SSF52768">
    <property type="entry name" value="Arginase/deacetylase"/>
    <property type="match status" value="1"/>
</dbReference>
<evidence type="ECO:0000313" key="4">
    <source>
        <dbReference type="Proteomes" id="UP001595556"/>
    </source>
</evidence>
<gene>
    <name evidence="3" type="ORF">ACFOEN_10320</name>
</gene>